<evidence type="ECO:0000313" key="1">
    <source>
        <dbReference type="EMBL" id="GIH29562.1"/>
    </source>
</evidence>
<organism evidence="1 2">
    <name type="scientific">Acrocarpospora phusangensis</name>
    <dbReference type="NCBI Taxonomy" id="1070424"/>
    <lineage>
        <taxon>Bacteria</taxon>
        <taxon>Bacillati</taxon>
        <taxon>Actinomycetota</taxon>
        <taxon>Actinomycetes</taxon>
        <taxon>Streptosporangiales</taxon>
        <taxon>Streptosporangiaceae</taxon>
        <taxon>Acrocarpospora</taxon>
    </lineage>
</organism>
<gene>
    <name evidence="1" type="ORF">Aph01nite_78720</name>
</gene>
<accession>A0A919QNW5</accession>
<proteinExistence type="predicted"/>
<comment type="caution">
    <text evidence="1">The sequence shown here is derived from an EMBL/GenBank/DDBJ whole genome shotgun (WGS) entry which is preliminary data.</text>
</comment>
<dbReference type="RefSeq" id="WP_204046173.1">
    <property type="nucleotide sequence ID" value="NZ_BOOA01000136.1"/>
</dbReference>
<dbReference type="EMBL" id="BOOA01000136">
    <property type="protein sequence ID" value="GIH29562.1"/>
    <property type="molecule type" value="Genomic_DNA"/>
</dbReference>
<evidence type="ECO:0000313" key="2">
    <source>
        <dbReference type="Proteomes" id="UP000640052"/>
    </source>
</evidence>
<reference evidence="1" key="1">
    <citation type="submission" date="2021-01" db="EMBL/GenBank/DDBJ databases">
        <title>Whole genome shotgun sequence of Acrocarpospora phusangensis NBRC 108782.</title>
        <authorList>
            <person name="Komaki H."/>
            <person name="Tamura T."/>
        </authorList>
    </citation>
    <scope>NUCLEOTIDE SEQUENCE</scope>
    <source>
        <strain evidence="1">NBRC 108782</strain>
    </source>
</reference>
<dbReference type="Proteomes" id="UP000640052">
    <property type="component" value="Unassembled WGS sequence"/>
</dbReference>
<sequence>MHTREWLNTEDRFVPGAELFRSDRAFTVWAYTISHSQLLLRTRTTGHDGSTQSRIDVLFKPVRAMKLRVEYDGLVIRCATQPEAERIHAENTGITRDARCLILETAGESDYVMTHAVGWQADLESDRDASELAGFAPGTDPSRILK</sequence>
<keyword evidence="2" id="KW-1185">Reference proteome</keyword>
<dbReference type="AlphaFoldDB" id="A0A919QNW5"/>
<protein>
    <submittedName>
        <fullName evidence="1">Uncharacterized protein</fullName>
    </submittedName>
</protein>
<name>A0A919QNW5_9ACTN</name>